<dbReference type="InterPro" id="IPR050987">
    <property type="entry name" value="AtrR-like"/>
</dbReference>
<dbReference type="GO" id="GO:0005634">
    <property type="term" value="C:nucleus"/>
    <property type="evidence" value="ECO:0007669"/>
    <property type="project" value="UniProtKB-SubCell"/>
</dbReference>
<dbReference type="GO" id="GO:0003677">
    <property type="term" value="F:DNA binding"/>
    <property type="evidence" value="ECO:0007669"/>
    <property type="project" value="UniProtKB-KW"/>
</dbReference>
<protein>
    <recommendedName>
        <fullName evidence="5">Xylanolytic transcriptional activator regulatory domain-containing protein</fullName>
    </recommendedName>
</protein>
<organism evidence="6 7">
    <name type="scientific">Orbilia ellipsospora</name>
    <dbReference type="NCBI Taxonomy" id="2528407"/>
    <lineage>
        <taxon>Eukaryota</taxon>
        <taxon>Fungi</taxon>
        <taxon>Dikarya</taxon>
        <taxon>Ascomycota</taxon>
        <taxon>Pezizomycotina</taxon>
        <taxon>Orbiliomycetes</taxon>
        <taxon>Orbiliales</taxon>
        <taxon>Orbiliaceae</taxon>
        <taxon>Orbilia</taxon>
    </lineage>
</organism>
<dbReference type="SMART" id="SM00906">
    <property type="entry name" value="Fungal_trans"/>
    <property type="match status" value="1"/>
</dbReference>
<evidence type="ECO:0000313" key="6">
    <source>
        <dbReference type="EMBL" id="KAK6543593.1"/>
    </source>
</evidence>
<dbReference type="EMBL" id="JAVHJO010000001">
    <property type="protein sequence ID" value="KAK6543593.1"/>
    <property type="molecule type" value="Genomic_DNA"/>
</dbReference>
<reference evidence="6 7" key="1">
    <citation type="submission" date="2019-10" db="EMBL/GenBank/DDBJ databases">
        <authorList>
            <person name="Palmer J.M."/>
        </authorList>
    </citation>
    <scope>NUCLEOTIDE SEQUENCE [LARGE SCALE GENOMIC DNA]</scope>
    <source>
        <strain evidence="6 7">TWF694</strain>
    </source>
</reference>
<evidence type="ECO:0000256" key="4">
    <source>
        <dbReference type="ARBA" id="ARBA00023242"/>
    </source>
</evidence>
<dbReference type="InterPro" id="IPR007219">
    <property type="entry name" value="XnlR_reg_dom"/>
</dbReference>
<evidence type="ECO:0000313" key="7">
    <source>
        <dbReference type="Proteomes" id="UP001365542"/>
    </source>
</evidence>
<feature type="domain" description="Xylanolytic transcriptional activator regulatory" evidence="5">
    <location>
        <begin position="167"/>
        <end position="237"/>
    </location>
</feature>
<evidence type="ECO:0000256" key="1">
    <source>
        <dbReference type="ARBA" id="ARBA00004123"/>
    </source>
</evidence>
<dbReference type="GO" id="GO:0008270">
    <property type="term" value="F:zinc ion binding"/>
    <property type="evidence" value="ECO:0007669"/>
    <property type="project" value="InterPro"/>
</dbReference>
<keyword evidence="3" id="KW-0238">DNA-binding</keyword>
<dbReference type="PANTHER" id="PTHR46910:SF3">
    <property type="entry name" value="HALOTOLERANCE PROTEIN 9-RELATED"/>
    <property type="match status" value="1"/>
</dbReference>
<sequence>MAHSLRRILVEQEGTYTNTHRACCRKISHGSHVDRLDSRMPTYDEMTSLLTIFRTHSALIIDPALDNHFVNLVKTPSFANHPVNRHYLSELILAIAYICVASSTQSIRRKFGSITPEAAISRASGHFKTAQASFDMTEALENPDVSSIEVLLLMGIYRFLEGMEAAAASLTGMAISMAQTLGMNESDSLSDEESSDIQNGIWNSLYNLDRILSLTSSRMCSLPHDITPLSPTSPVSEASHILGKIIQATRCPSSTPEILQPLSNELKTFITTLPQSLRWSTILSSNLSQHELIRSLHINALYFCAIFRLTKNSLLSTLRRATNRANVSNNSSPFNFDLLASSSTINYESLTATHEARWSEAGIYSAQTSLRIFEKVKQSEITMHGTPLFETWLTLSFLICIAAIFAFPSTCGSPNPLLGALTSGSGSANATGKSGNGTTRDIEAKISQLSQLYQSLTVNAKMSATLCSLSTFINDLRGYLSRRCEDTTCGRDSFEALFGSLGEVNVDSIDIDVDIEIGQDVAMGGDTVELALEEALLTPSGSHEGSSVGDIGTEGSLAALIPSVPGSPVLDIHGSNMGETLENGISSDHSSMPERKVESDVDDLWQKIFEDLEPEDIEPEGLKSSGIDTLGYCLDVSEDVTALERLIRKSEAFV</sequence>
<comment type="caution">
    <text evidence="6">The sequence shown here is derived from an EMBL/GenBank/DDBJ whole genome shotgun (WGS) entry which is preliminary data.</text>
</comment>
<dbReference type="PANTHER" id="PTHR46910">
    <property type="entry name" value="TRANSCRIPTION FACTOR PDR1"/>
    <property type="match status" value="1"/>
</dbReference>
<keyword evidence="7" id="KW-1185">Reference proteome</keyword>
<evidence type="ECO:0000256" key="2">
    <source>
        <dbReference type="ARBA" id="ARBA00022723"/>
    </source>
</evidence>
<dbReference type="AlphaFoldDB" id="A0AAV9XND0"/>
<name>A0AAV9XND0_9PEZI</name>
<dbReference type="GO" id="GO:0006351">
    <property type="term" value="P:DNA-templated transcription"/>
    <property type="evidence" value="ECO:0007669"/>
    <property type="project" value="InterPro"/>
</dbReference>
<proteinExistence type="predicted"/>
<dbReference type="Proteomes" id="UP001365542">
    <property type="component" value="Unassembled WGS sequence"/>
</dbReference>
<dbReference type="CDD" id="cd12148">
    <property type="entry name" value="fungal_TF_MHR"/>
    <property type="match status" value="1"/>
</dbReference>
<comment type="subcellular location">
    <subcellularLocation>
        <location evidence="1">Nucleus</location>
    </subcellularLocation>
</comment>
<accession>A0AAV9XND0</accession>
<evidence type="ECO:0000256" key="3">
    <source>
        <dbReference type="ARBA" id="ARBA00023125"/>
    </source>
</evidence>
<dbReference type="Pfam" id="PF04082">
    <property type="entry name" value="Fungal_trans"/>
    <property type="match status" value="1"/>
</dbReference>
<evidence type="ECO:0000259" key="5">
    <source>
        <dbReference type="SMART" id="SM00906"/>
    </source>
</evidence>
<dbReference type="GO" id="GO:0003700">
    <property type="term" value="F:DNA-binding transcription factor activity"/>
    <property type="evidence" value="ECO:0007669"/>
    <property type="project" value="InterPro"/>
</dbReference>
<keyword evidence="4" id="KW-0539">Nucleus</keyword>
<gene>
    <name evidence="6" type="ORF">TWF694_000335</name>
</gene>
<keyword evidence="2" id="KW-0479">Metal-binding</keyword>